<dbReference type="InterPro" id="IPR036397">
    <property type="entry name" value="RNaseH_sf"/>
</dbReference>
<keyword evidence="1" id="KW-0238">DNA-binding</keyword>
<dbReference type="PANTHER" id="PTHR19303">
    <property type="entry name" value="TRANSPOSON"/>
    <property type="match status" value="1"/>
</dbReference>
<dbReference type="Pfam" id="PF03221">
    <property type="entry name" value="HTH_Tnp_Tc5"/>
    <property type="match status" value="1"/>
</dbReference>
<keyword evidence="2" id="KW-0175">Coiled coil</keyword>
<organism evidence="5 6">
    <name type="scientific">Alternaria tenuissima</name>
    <dbReference type="NCBI Taxonomy" id="119927"/>
    <lineage>
        <taxon>Eukaryota</taxon>
        <taxon>Fungi</taxon>
        <taxon>Dikarya</taxon>
        <taxon>Ascomycota</taxon>
        <taxon>Pezizomycotina</taxon>
        <taxon>Dothideomycetes</taxon>
        <taxon>Pleosporomycetidae</taxon>
        <taxon>Pleosporales</taxon>
        <taxon>Pleosporineae</taxon>
        <taxon>Pleosporaceae</taxon>
        <taxon>Alternaria</taxon>
        <taxon>Alternaria sect. Alternaria</taxon>
        <taxon>Alternaria alternata complex</taxon>
    </lineage>
</organism>
<proteinExistence type="predicted"/>
<dbReference type="InterPro" id="IPR009057">
    <property type="entry name" value="Homeodomain-like_sf"/>
</dbReference>
<feature type="compositionally biased region" description="Low complexity" evidence="3">
    <location>
        <begin position="515"/>
        <end position="524"/>
    </location>
</feature>
<evidence type="ECO:0000313" key="5">
    <source>
        <dbReference type="EMBL" id="RYN88169.1"/>
    </source>
</evidence>
<dbReference type="Proteomes" id="UP000293195">
    <property type="component" value="Unassembled WGS sequence"/>
</dbReference>
<name>A0ABY0FSH9_9PLEO</name>
<feature type="region of interest" description="Disordered" evidence="3">
    <location>
        <begin position="486"/>
        <end position="524"/>
    </location>
</feature>
<dbReference type="Gene3D" id="3.30.420.10">
    <property type="entry name" value="Ribonuclease H-like superfamily/Ribonuclease H"/>
    <property type="match status" value="1"/>
</dbReference>
<dbReference type="InterPro" id="IPR004875">
    <property type="entry name" value="DDE_SF_endonuclease_dom"/>
</dbReference>
<feature type="coiled-coil region" evidence="2">
    <location>
        <begin position="418"/>
        <end position="459"/>
    </location>
</feature>
<evidence type="ECO:0000313" key="6">
    <source>
        <dbReference type="Proteomes" id="UP000293195"/>
    </source>
</evidence>
<protein>
    <recommendedName>
        <fullName evidence="4">HTH CENPB-type domain-containing protein</fullName>
    </recommendedName>
</protein>
<evidence type="ECO:0000256" key="2">
    <source>
        <dbReference type="SAM" id="Coils"/>
    </source>
</evidence>
<keyword evidence="6" id="KW-1185">Reference proteome</keyword>
<evidence type="ECO:0000259" key="4">
    <source>
        <dbReference type="PROSITE" id="PS51253"/>
    </source>
</evidence>
<dbReference type="PANTHER" id="PTHR19303:SF74">
    <property type="entry name" value="POGO TRANSPOSABLE ELEMENT WITH KRAB DOMAIN"/>
    <property type="match status" value="1"/>
</dbReference>
<feature type="domain" description="HTH CENPB-type" evidence="4">
    <location>
        <begin position="49"/>
        <end position="114"/>
    </location>
</feature>
<dbReference type="InterPro" id="IPR006600">
    <property type="entry name" value="HTH_CenpB_DNA-bd_dom"/>
</dbReference>
<dbReference type="SUPFAM" id="SSF46689">
    <property type="entry name" value="Homeodomain-like"/>
    <property type="match status" value="1"/>
</dbReference>
<reference evidence="6" key="1">
    <citation type="journal article" date="2019" name="bioRxiv">
        <title>Genomics, evolutionary history and diagnostics of the Alternaria alternata species group including apple and Asian pear pathotypes.</title>
        <authorList>
            <person name="Armitage A.D."/>
            <person name="Cockerton H.M."/>
            <person name="Sreenivasaprasad S."/>
            <person name="Woodhall J.W."/>
            <person name="Lane C.R."/>
            <person name="Harrison R.J."/>
            <person name="Clarkson J.P."/>
        </authorList>
    </citation>
    <scope>NUCLEOTIDE SEQUENCE [LARGE SCALE GENOMIC DNA]</scope>
    <source>
        <strain evidence="6">FERA 635</strain>
    </source>
</reference>
<gene>
    <name evidence="5" type="ORF">AA0119_g12101</name>
</gene>
<accession>A0ABY0FSH9</accession>
<dbReference type="EMBL" id="PDXF01000106">
    <property type="protein sequence ID" value="RYN88169.1"/>
    <property type="molecule type" value="Genomic_DNA"/>
</dbReference>
<dbReference type="SMART" id="SM00674">
    <property type="entry name" value="CENPB"/>
    <property type="match status" value="1"/>
</dbReference>
<dbReference type="PROSITE" id="PS51253">
    <property type="entry name" value="HTH_CENPB"/>
    <property type="match status" value="1"/>
</dbReference>
<evidence type="ECO:0000256" key="3">
    <source>
        <dbReference type="SAM" id="MobiDB-lite"/>
    </source>
</evidence>
<dbReference type="Pfam" id="PF03184">
    <property type="entry name" value="DDE_1"/>
    <property type="match status" value="1"/>
</dbReference>
<dbReference type="InterPro" id="IPR050863">
    <property type="entry name" value="CenT-Element_Derived"/>
</dbReference>
<feature type="region of interest" description="Disordered" evidence="3">
    <location>
        <begin position="34"/>
        <end position="53"/>
    </location>
</feature>
<sequence length="524" mass="60297">MEPIQEAIEYLESHEAGDNFSYREVAKKFGVDRTTLSRRHQGKQSTYATKGKRQQLLNPQQEHELVLYIERCARRGLPPTREMIANFAETIVKCEVSQSWVTRFLHRHKDMLTIKWSPRIDRDRHKADSRFKYKLYFDMLHSKIQEHGVEPRNMYNMDEKGFHVGVSKRSKRVFTKASLGSNQAKAAVQDGNREWITLLACVCASGESLPPALVYQGSSGIQSSWVDAVELQKHQIFFSNSPTGWSNNEIGLAWLQQVFDRFTKAKARRDYRLLILDGHGSHLTTDFIDFCDGNRILLAIFPPHSTHSLQPLDVVLFSPLSQYYTQELDRHLHQSQGITNVTKRDFFSNFWPAWSYTMTSELIKKSFQATGVWPMDADAVLKRFSNHTSEQDKASGLQQHGDGDSWRELRKIFDAAVTDKAKVEARQLEASLHSLQVQNELLHHENDGLQRELNTKRKQTTQRITLTIQEGEDWHGGAVFMSPRNLQRARARKAAEQDEAEQLQLQKARDKESKAASAAYKKLL</sequence>
<comment type="caution">
    <text evidence="5">The sequence shown here is derived from an EMBL/GenBank/DDBJ whole genome shotgun (WGS) entry which is preliminary data.</text>
</comment>
<evidence type="ECO:0000256" key="1">
    <source>
        <dbReference type="ARBA" id="ARBA00023125"/>
    </source>
</evidence>